<evidence type="ECO:0000313" key="2">
    <source>
        <dbReference type="EMBL" id="SNQ29294.1"/>
    </source>
</evidence>
<gene>
    <name evidence="2" type="ORF">SAMN05444584_1241</name>
</gene>
<dbReference type="EMBL" id="FZLN01000001">
    <property type="protein sequence ID" value="SNQ29294.1"/>
    <property type="molecule type" value="Genomic_DNA"/>
</dbReference>
<name>A0A217EG16_9GAMM</name>
<protein>
    <submittedName>
        <fullName evidence="2">Competence protein CoiA-like family protein</fullName>
    </submittedName>
</protein>
<keyword evidence="3" id="KW-1185">Reference proteome</keyword>
<dbReference type="RefSeq" id="WP_088823275.1">
    <property type="nucleotide sequence ID" value="NZ_FZLN01000001.1"/>
</dbReference>
<accession>A0A217EG16</accession>
<dbReference type="InterPro" id="IPR057253">
    <property type="entry name" value="CoiA-like_N"/>
</dbReference>
<evidence type="ECO:0000313" key="3">
    <source>
        <dbReference type="Proteomes" id="UP000243463"/>
    </source>
</evidence>
<feature type="domain" description="Competence protein CoiA-like N-terminal" evidence="1">
    <location>
        <begin position="28"/>
        <end position="60"/>
    </location>
</feature>
<organism evidence="2 3">
    <name type="scientific">Acinetobacter apis</name>
    <dbReference type="NCBI Taxonomy" id="1229165"/>
    <lineage>
        <taxon>Bacteria</taxon>
        <taxon>Pseudomonadati</taxon>
        <taxon>Pseudomonadota</taxon>
        <taxon>Gammaproteobacteria</taxon>
        <taxon>Moraxellales</taxon>
        <taxon>Moraxellaceae</taxon>
        <taxon>Acinetobacter</taxon>
    </lineage>
</organism>
<dbReference type="AlphaFoldDB" id="A0A217EG16"/>
<dbReference type="Proteomes" id="UP000243463">
    <property type="component" value="Unassembled WGS sequence"/>
</dbReference>
<sequence>MARYQYAKNKQGKAIKAIDLVGQSIFNDFFCFGCGKLLIAKVNGKVKKPHFAHKNIQECNGETYLHCLGKQVFFETYNNCLKENDPFYIEFSIPKRCHKFKRVIRKYCGLGFTSRRYDLTNYYSKVKVEKKDNNFIPDILLLRESSPKETIYVEIAVTHFLSEKKESSGKRIIEIPINSEEDIDKIKNYHITENDALFLGFNQGIAVIPESECVCMKKQFFAFYVWDSGKSFLELTYLSDIETKIAKFKQRIVYYNLIETDLEFVNSSIQYGYSHGEFFISQVRLASQNKVPIKNCYLCKYSGENWSFDGNQPIYCKAKKTKCGSNQAAECDWYKVKSL</sequence>
<evidence type="ECO:0000259" key="1">
    <source>
        <dbReference type="Pfam" id="PF25164"/>
    </source>
</evidence>
<reference evidence="3" key="1">
    <citation type="submission" date="2017-06" db="EMBL/GenBank/DDBJ databases">
        <authorList>
            <person name="Varghese N."/>
            <person name="Submissions S."/>
        </authorList>
    </citation>
    <scope>NUCLEOTIDE SEQUENCE [LARGE SCALE GENOMIC DNA]</scope>
    <source>
        <strain evidence="3">ANC 5114</strain>
    </source>
</reference>
<dbReference type="Pfam" id="PF25164">
    <property type="entry name" value="CoiA_N"/>
    <property type="match status" value="1"/>
</dbReference>
<proteinExistence type="predicted"/>
<dbReference type="OrthoDB" id="571718at2"/>